<dbReference type="EMBL" id="CP157390">
    <property type="protein sequence ID" value="XBM48458.1"/>
    <property type="molecule type" value="Genomic_DNA"/>
</dbReference>
<keyword evidence="1" id="KW-0812">Transmembrane</keyword>
<evidence type="ECO:0000313" key="2">
    <source>
        <dbReference type="EMBL" id="XBM48458.1"/>
    </source>
</evidence>
<keyword evidence="1" id="KW-0472">Membrane</keyword>
<organism evidence="2">
    <name type="scientific">Leifsonia sp. NPDC080035</name>
    <dbReference type="NCBI Taxonomy" id="3143936"/>
    <lineage>
        <taxon>Bacteria</taxon>
        <taxon>Bacillati</taxon>
        <taxon>Actinomycetota</taxon>
        <taxon>Actinomycetes</taxon>
        <taxon>Micrococcales</taxon>
        <taxon>Microbacteriaceae</taxon>
        <taxon>Leifsonia</taxon>
    </lineage>
</organism>
<feature type="transmembrane region" description="Helical" evidence="1">
    <location>
        <begin position="120"/>
        <end position="137"/>
    </location>
</feature>
<feature type="transmembrane region" description="Helical" evidence="1">
    <location>
        <begin position="6"/>
        <end position="27"/>
    </location>
</feature>
<accession>A0AAU7GER8</accession>
<proteinExistence type="predicted"/>
<evidence type="ECO:0000256" key="1">
    <source>
        <dbReference type="SAM" id="Phobius"/>
    </source>
</evidence>
<feature type="transmembrane region" description="Helical" evidence="1">
    <location>
        <begin position="34"/>
        <end position="53"/>
    </location>
</feature>
<protein>
    <recommendedName>
        <fullName evidence="3">Membrane protein YmcC</fullName>
    </recommendedName>
</protein>
<feature type="transmembrane region" description="Helical" evidence="1">
    <location>
        <begin position="149"/>
        <end position="170"/>
    </location>
</feature>
<evidence type="ECO:0008006" key="3">
    <source>
        <dbReference type="Google" id="ProtNLM"/>
    </source>
</evidence>
<dbReference type="AlphaFoldDB" id="A0AAU7GER8"/>
<sequence length="177" mass="19128">MLIVVVVACEVLFWVFLALGLSARYLLRRPRLGAVLLALSPAADLVLLTATALDLRAGATATFAHGLAAIYLGFSVAYGRALIRWADVRFAHRFAGGDAPRKKFGAAYTKACWLHVGRSLLAVAITAAVLGLLWVLAGDPSRTQALLDAGRIAGIILLIDTLWAVSYTVWPRREPRY</sequence>
<name>A0AAU7GER8_9MICO</name>
<gene>
    <name evidence="2" type="ORF">AAME72_01050</name>
</gene>
<dbReference type="RefSeq" id="WP_348788408.1">
    <property type="nucleotide sequence ID" value="NZ_CP157390.1"/>
</dbReference>
<reference evidence="2" key="1">
    <citation type="submission" date="2024-05" db="EMBL/GenBank/DDBJ databases">
        <title>The Natural Products Discovery Center: Release of the First 8490 Sequenced Strains for Exploring Actinobacteria Biosynthetic Diversity.</title>
        <authorList>
            <person name="Kalkreuter E."/>
            <person name="Kautsar S.A."/>
            <person name="Yang D."/>
            <person name="Bader C.D."/>
            <person name="Teijaro C.N."/>
            <person name="Fluegel L."/>
            <person name="Davis C.M."/>
            <person name="Simpson J.R."/>
            <person name="Lauterbach L."/>
            <person name="Steele A.D."/>
            <person name="Gui C."/>
            <person name="Meng S."/>
            <person name="Li G."/>
            <person name="Viehrig K."/>
            <person name="Ye F."/>
            <person name="Su P."/>
            <person name="Kiefer A.F."/>
            <person name="Nichols A."/>
            <person name="Cepeda A.J."/>
            <person name="Yan W."/>
            <person name="Fan B."/>
            <person name="Jiang Y."/>
            <person name="Adhikari A."/>
            <person name="Zheng C.-J."/>
            <person name="Schuster L."/>
            <person name="Cowan T.M."/>
            <person name="Smanski M.J."/>
            <person name="Chevrette M.G."/>
            <person name="de Carvalho L.P.S."/>
            <person name="Shen B."/>
        </authorList>
    </citation>
    <scope>NUCLEOTIDE SEQUENCE</scope>
    <source>
        <strain evidence="2">NPDC080035</strain>
    </source>
</reference>
<keyword evidence="1" id="KW-1133">Transmembrane helix</keyword>
<feature type="transmembrane region" description="Helical" evidence="1">
    <location>
        <begin position="59"/>
        <end position="83"/>
    </location>
</feature>